<evidence type="ECO:0000313" key="1">
    <source>
        <dbReference type="EMBL" id="CCZ27224.1"/>
    </source>
</evidence>
<organism evidence="1 2">
    <name type="scientific">[Ruminococcus] torques CAG:61</name>
    <dbReference type="NCBI Taxonomy" id="1263108"/>
    <lineage>
        <taxon>Bacteria</taxon>
        <taxon>Bacillati</taxon>
        <taxon>Bacillota</taxon>
        <taxon>Clostridia</taxon>
        <taxon>Lachnospirales</taxon>
        <taxon>Lachnospiraceae</taxon>
        <taxon>Mediterraneibacter</taxon>
    </lineage>
</organism>
<proteinExistence type="predicted"/>
<accession>R5QLI6</accession>
<dbReference type="EMBL" id="CAZS010000179">
    <property type="protein sequence ID" value="CCZ27224.1"/>
    <property type="molecule type" value="Genomic_DNA"/>
</dbReference>
<comment type="caution">
    <text evidence="1">The sequence shown here is derived from an EMBL/GenBank/DDBJ whole genome shotgun (WGS) entry which is preliminary data.</text>
</comment>
<dbReference type="Proteomes" id="UP000017998">
    <property type="component" value="Unassembled WGS sequence"/>
</dbReference>
<sequence>MLREAIRTMKKRQIKTASICLTVLTIKKIRLKTTEISKRQRMQILTAR</sequence>
<name>R5QLI6_9FIRM</name>
<dbReference type="AlphaFoldDB" id="R5QLI6"/>
<evidence type="ECO:0000313" key="2">
    <source>
        <dbReference type="Proteomes" id="UP000017998"/>
    </source>
</evidence>
<gene>
    <name evidence="1" type="ORF">BN734_01074</name>
</gene>
<reference evidence="1" key="1">
    <citation type="submission" date="2012-11" db="EMBL/GenBank/DDBJ databases">
        <title>Dependencies among metagenomic species, viruses, plasmids and units of genetic variation.</title>
        <authorList>
            <person name="Nielsen H.B."/>
            <person name="Almeida M."/>
            <person name="Juncker A.S."/>
            <person name="Rasmussen S."/>
            <person name="Li J."/>
            <person name="Sunagawa S."/>
            <person name="Plichta D."/>
            <person name="Gautier L."/>
            <person name="Le Chatelier E."/>
            <person name="Peletier E."/>
            <person name="Bonde I."/>
            <person name="Nielsen T."/>
            <person name="Manichanh C."/>
            <person name="Arumugam M."/>
            <person name="Batto J."/>
            <person name="Santos M.B.Q.D."/>
            <person name="Blom N."/>
            <person name="Borruel N."/>
            <person name="Burgdorf K.S."/>
            <person name="Boumezbeur F."/>
            <person name="Casellas F."/>
            <person name="Dore J."/>
            <person name="Guarner F."/>
            <person name="Hansen T."/>
            <person name="Hildebrand F."/>
            <person name="Kaas R.S."/>
            <person name="Kennedy S."/>
            <person name="Kristiansen K."/>
            <person name="Kultima J.R."/>
            <person name="Leonard P."/>
            <person name="Levenez F."/>
            <person name="Lund O."/>
            <person name="Moumen B."/>
            <person name="Le Paslier D."/>
            <person name="Pons N."/>
            <person name="Pedersen O."/>
            <person name="Prifti E."/>
            <person name="Qin J."/>
            <person name="Raes J."/>
            <person name="Tap J."/>
            <person name="Tims S."/>
            <person name="Ussery D.W."/>
            <person name="Yamada T."/>
            <person name="MetaHit consortium"/>
            <person name="Renault P."/>
            <person name="Sicheritz-Ponten T."/>
            <person name="Bork P."/>
            <person name="Wang J."/>
            <person name="Brunak S."/>
            <person name="Ehrlich S.D."/>
        </authorList>
    </citation>
    <scope>NUCLEOTIDE SEQUENCE [LARGE SCALE GENOMIC DNA]</scope>
</reference>
<protein>
    <submittedName>
        <fullName evidence="1">Uncharacterized protein</fullName>
    </submittedName>
</protein>